<dbReference type="RefSeq" id="WP_163744397.1">
    <property type="nucleotide sequence ID" value="NZ_JAAGOA010000029.1"/>
</dbReference>
<comment type="caution">
    <text evidence="1">The sequence shown here is derived from an EMBL/GenBank/DDBJ whole genome shotgun (WGS) entry which is preliminary data.</text>
</comment>
<gene>
    <name evidence="1" type="ORF">G1H10_28600</name>
</gene>
<protein>
    <submittedName>
        <fullName evidence="1">Uncharacterized protein</fullName>
    </submittedName>
</protein>
<accession>A0A6L9SGC0</accession>
<reference evidence="1 2" key="1">
    <citation type="submission" date="2020-02" db="EMBL/GenBank/DDBJ databases">
        <authorList>
            <person name="Li X.-J."/>
            <person name="Han X.-M."/>
        </authorList>
    </citation>
    <scope>NUCLEOTIDE SEQUENCE [LARGE SCALE GENOMIC DNA]</scope>
    <source>
        <strain evidence="1 2">CCTCC AB 2017055</strain>
    </source>
</reference>
<name>A0A6L9SGC0_9ACTN</name>
<keyword evidence="2" id="KW-1185">Reference proteome</keyword>
<proteinExistence type="predicted"/>
<evidence type="ECO:0000313" key="2">
    <source>
        <dbReference type="Proteomes" id="UP000475214"/>
    </source>
</evidence>
<dbReference type="EMBL" id="JAAGOA010000029">
    <property type="protein sequence ID" value="NEE04137.1"/>
    <property type="molecule type" value="Genomic_DNA"/>
</dbReference>
<dbReference type="Proteomes" id="UP000475214">
    <property type="component" value="Unassembled WGS sequence"/>
</dbReference>
<dbReference type="AlphaFoldDB" id="A0A6L9SGC0"/>
<organism evidence="1 2">
    <name type="scientific">Phytoactinopolyspora halotolerans</name>
    <dbReference type="NCBI Taxonomy" id="1981512"/>
    <lineage>
        <taxon>Bacteria</taxon>
        <taxon>Bacillati</taxon>
        <taxon>Actinomycetota</taxon>
        <taxon>Actinomycetes</taxon>
        <taxon>Jiangellales</taxon>
        <taxon>Jiangellaceae</taxon>
        <taxon>Phytoactinopolyspora</taxon>
    </lineage>
</organism>
<evidence type="ECO:0000313" key="1">
    <source>
        <dbReference type="EMBL" id="NEE04137.1"/>
    </source>
</evidence>
<sequence length="77" mass="8159">MNATKLHLRDVISLDDYACMNALNGRFALAGSRSVSPVIAPSTGGVRPQAGNSILMVTRLVDEAKADVRVRNLGPPI</sequence>